<dbReference type="InterPro" id="IPR000277">
    <property type="entry name" value="Cys/Met-Metab_PyrdxlP-dep_enz"/>
</dbReference>
<dbReference type="PROSITE" id="PS00868">
    <property type="entry name" value="CYS_MET_METAB_PP"/>
    <property type="match status" value="1"/>
</dbReference>
<keyword evidence="3" id="KW-0808">Transferase</keyword>
<evidence type="ECO:0000256" key="2">
    <source>
        <dbReference type="ARBA" id="ARBA00009077"/>
    </source>
</evidence>
<name>A0A7S1TSG9_9STRA</name>
<dbReference type="Gene3D" id="3.40.640.10">
    <property type="entry name" value="Type I PLP-dependent aspartate aminotransferase-like (Major domain)"/>
    <property type="match status" value="1"/>
</dbReference>
<dbReference type="GO" id="GO:0019346">
    <property type="term" value="P:transsulfuration"/>
    <property type="evidence" value="ECO:0007669"/>
    <property type="project" value="InterPro"/>
</dbReference>
<dbReference type="InterPro" id="IPR006235">
    <property type="entry name" value="OAc-hSer/O-AcSer_sulfhydrylase"/>
</dbReference>
<reference evidence="7" key="1">
    <citation type="submission" date="2021-01" db="EMBL/GenBank/DDBJ databases">
        <authorList>
            <person name="Corre E."/>
            <person name="Pelletier E."/>
            <person name="Niang G."/>
            <person name="Scheremetjew M."/>
            <person name="Finn R."/>
            <person name="Kale V."/>
            <person name="Holt S."/>
            <person name="Cochrane G."/>
            <person name="Meng A."/>
            <person name="Brown T."/>
            <person name="Cohen L."/>
        </authorList>
    </citation>
    <scope>NUCLEOTIDE SEQUENCE</scope>
    <source>
        <strain evidence="7">CCMP2877</strain>
    </source>
</reference>
<dbReference type="GO" id="GO:0006535">
    <property type="term" value="P:cysteine biosynthetic process from serine"/>
    <property type="evidence" value="ECO:0007669"/>
    <property type="project" value="TreeGrafter"/>
</dbReference>
<dbReference type="PIRSF" id="PIRSF001434">
    <property type="entry name" value="CGS"/>
    <property type="match status" value="1"/>
</dbReference>
<evidence type="ECO:0000313" key="7">
    <source>
        <dbReference type="EMBL" id="CAD9244838.1"/>
    </source>
</evidence>
<dbReference type="GO" id="GO:0071269">
    <property type="term" value="P:L-homocysteine biosynthetic process"/>
    <property type="evidence" value="ECO:0007669"/>
    <property type="project" value="TreeGrafter"/>
</dbReference>
<dbReference type="EMBL" id="HBGJ01005239">
    <property type="protein sequence ID" value="CAD9244838.1"/>
    <property type="molecule type" value="Transcribed_RNA"/>
</dbReference>
<evidence type="ECO:0000256" key="1">
    <source>
        <dbReference type="ARBA" id="ARBA00001933"/>
    </source>
</evidence>
<dbReference type="GO" id="GO:0005737">
    <property type="term" value="C:cytoplasm"/>
    <property type="evidence" value="ECO:0007669"/>
    <property type="project" value="TreeGrafter"/>
</dbReference>
<sequence>MMLRRSVAALRRQRVAAAAPATSRSLSWGPDWELADETIALHGGWAPDEATGARAVPIYRTAPYQFKSTDHAASLFGLQELGNIYTRLMNPTTDVLEKRMALLQGAPEPAGLGVASGTNASFYALTNLAQVGDNIVAASQLYGGTYTMFDEIMPRFGIEVRFVDVNDPAAFAAAADDKTRAFFCETCSNPALDVADLDAIGAQAKSVGVPLIVDDTFTTPALCKPLDHGADIVVTSLTKWVGGHGTGIGGVVVDSGRFDWSTGRHPIFSEPDPSYWGLRWGFDLPAELLPLAYILRMRTVPLRNLGGCISPDNSWMFLQGIETLHSRMDKHCENSMVVAEYLQDHPKVDWVRYPGLPGDKSYELQKKYLKGKGGPLVVFGIKGGSEAGKGFINSLKLFSHVANVGDAKSLAIHPASTTHSQLTEEQQIAAGCPPEMVRLSVGCEHHTDIIKDLEQSLANV</sequence>
<evidence type="ECO:0000256" key="3">
    <source>
        <dbReference type="ARBA" id="ARBA00022679"/>
    </source>
</evidence>
<dbReference type="GO" id="GO:0003961">
    <property type="term" value="F:O-acetylhomoserine aminocarboxypropyltransferase activity"/>
    <property type="evidence" value="ECO:0007669"/>
    <property type="project" value="TreeGrafter"/>
</dbReference>
<dbReference type="InterPro" id="IPR015424">
    <property type="entry name" value="PyrdxlP-dep_Trfase"/>
</dbReference>
<dbReference type="Pfam" id="PF01053">
    <property type="entry name" value="Cys_Met_Meta_PP"/>
    <property type="match status" value="1"/>
</dbReference>
<proteinExistence type="inferred from homology"/>
<protein>
    <recommendedName>
        <fullName evidence="8">O-acetylhomoserine aminocarboxypropyltransferase</fullName>
    </recommendedName>
</protein>
<feature type="modified residue" description="N6-(pyridoxal phosphate)lysine" evidence="5">
    <location>
        <position position="239"/>
    </location>
</feature>
<dbReference type="Gene3D" id="3.90.1150.10">
    <property type="entry name" value="Aspartate Aminotransferase, domain 1"/>
    <property type="match status" value="1"/>
</dbReference>
<dbReference type="FunFam" id="3.40.640.10:FF:000035">
    <property type="entry name" value="O-succinylhomoserine sulfhydrylase"/>
    <property type="match status" value="1"/>
</dbReference>
<keyword evidence="4 5" id="KW-0663">Pyridoxal phosphate</keyword>
<dbReference type="PANTHER" id="PTHR43797">
    <property type="entry name" value="HOMOCYSTEINE/CYSTEINE SYNTHASE"/>
    <property type="match status" value="1"/>
</dbReference>
<dbReference type="AlphaFoldDB" id="A0A7S1TSG9"/>
<dbReference type="InterPro" id="IPR015422">
    <property type="entry name" value="PyrdxlP-dep_Trfase_small"/>
</dbReference>
<dbReference type="NCBIfam" id="TIGR01326">
    <property type="entry name" value="OAH_OAS_sulfhy"/>
    <property type="match status" value="1"/>
</dbReference>
<evidence type="ECO:0000256" key="6">
    <source>
        <dbReference type="RuleBase" id="RU362118"/>
    </source>
</evidence>
<organism evidence="7">
    <name type="scientific">Phaeomonas parva</name>
    <dbReference type="NCBI Taxonomy" id="124430"/>
    <lineage>
        <taxon>Eukaryota</taxon>
        <taxon>Sar</taxon>
        <taxon>Stramenopiles</taxon>
        <taxon>Ochrophyta</taxon>
        <taxon>Pinguiophyceae</taxon>
        <taxon>Pinguiochrysidales</taxon>
        <taxon>Pinguiochrysidaceae</taxon>
        <taxon>Phaeomonas</taxon>
    </lineage>
</organism>
<accession>A0A7S1TSG9</accession>
<dbReference type="CDD" id="cd00614">
    <property type="entry name" value="CGS_like"/>
    <property type="match status" value="1"/>
</dbReference>
<dbReference type="InterPro" id="IPR054542">
    <property type="entry name" value="Cys_met_metab_PP"/>
</dbReference>
<dbReference type="GO" id="GO:0030170">
    <property type="term" value="F:pyridoxal phosphate binding"/>
    <property type="evidence" value="ECO:0007669"/>
    <property type="project" value="InterPro"/>
</dbReference>
<dbReference type="PANTHER" id="PTHR43797:SF2">
    <property type="entry name" value="HOMOCYSTEINE_CYSTEINE SYNTHASE"/>
    <property type="match status" value="1"/>
</dbReference>
<evidence type="ECO:0000256" key="4">
    <source>
        <dbReference type="ARBA" id="ARBA00022898"/>
    </source>
</evidence>
<comment type="similarity">
    <text evidence="2 6">Belongs to the trans-sulfuration enzymes family.</text>
</comment>
<dbReference type="InterPro" id="IPR015421">
    <property type="entry name" value="PyrdxlP-dep_Trfase_major"/>
</dbReference>
<dbReference type="SUPFAM" id="SSF53383">
    <property type="entry name" value="PLP-dependent transferases"/>
    <property type="match status" value="1"/>
</dbReference>
<evidence type="ECO:0000256" key="5">
    <source>
        <dbReference type="PIRSR" id="PIRSR001434-2"/>
    </source>
</evidence>
<dbReference type="GO" id="GO:0004124">
    <property type="term" value="F:cysteine synthase activity"/>
    <property type="evidence" value="ECO:0007669"/>
    <property type="project" value="TreeGrafter"/>
</dbReference>
<gene>
    <name evidence="7" type="ORF">PPAR1163_LOCUS3186</name>
</gene>
<evidence type="ECO:0008006" key="8">
    <source>
        <dbReference type="Google" id="ProtNLM"/>
    </source>
</evidence>
<comment type="cofactor">
    <cofactor evidence="1 6">
        <name>pyridoxal 5'-phosphate</name>
        <dbReference type="ChEBI" id="CHEBI:597326"/>
    </cofactor>
</comment>